<organism evidence="2 3">
    <name type="scientific">Neorhizobium lilium</name>
    <dbReference type="NCBI Taxonomy" id="2503024"/>
    <lineage>
        <taxon>Bacteria</taxon>
        <taxon>Pseudomonadati</taxon>
        <taxon>Pseudomonadota</taxon>
        <taxon>Alphaproteobacteria</taxon>
        <taxon>Hyphomicrobiales</taxon>
        <taxon>Rhizobiaceae</taxon>
        <taxon>Rhizobium/Agrobacterium group</taxon>
        <taxon>Neorhizobium</taxon>
    </lineage>
</organism>
<comment type="caution">
    <text evidence="2">The sequence shown here is derived from an EMBL/GenBank/DDBJ whole genome shotgun (WGS) entry which is preliminary data.</text>
</comment>
<name>A0A444LLD9_9HYPH</name>
<reference evidence="2 3" key="1">
    <citation type="submission" date="2019-01" db="EMBL/GenBank/DDBJ databases">
        <title>The draft genome of Rhizobium sp. 24NR.</title>
        <authorList>
            <person name="Liu L."/>
            <person name="Liang L."/>
            <person name="Shi S."/>
            <person name="Xu L."/>
            <person name="Wang X."/>
            <person name="Li L."/>
            <person name="Zhang X."/>
        </authorList>
    </citation>
    <scope>NUCLEOTIDE SEQUENCE [LARGE SCALE GENOMIC DNA]</scope>
    <source>
        <strain evidence="2 3">24NR</strain>
    </source>
</reference>
<protein>
    <submittedName>
        <fullName evidence="2">Nuclear transport factor 2 family protein</fullName>
    </submittedName>
</protein>
<dbReference type="SUPFAM" id="SSF54427">
    <property type="entry name" value="NTF2-like"/>
    <property type="match status" value="1"/>
</dbReference>
<feature type="domain" description="SnoaL-like" evidence="1">
    <location>
        <begin position="17"/>
        <end position="121"/>
    </location>
</feature>
<dbReference type="EMBL" id="SBIP01000001">
    <property type="protein sequence ID" value="RWX81070.1"/>
    <property type="molecule type" value="Genomic_DNA"/>
</dbReference>
<dbReference type="InterPro" id="IPR032710">
    <property type="entry name" value="NTF2-like_dom_sf"/>
</dbReference>
<dbReference type="RefSeq" id="WP_128440897.1">
    <property type="nucleotide sequence ID" value="NZ_SBIP01000001.1"/>
</dbReference>
<evidence type="ECO:0000313" key="2">
    <source>
        <dbReference type="EMBL" id="RWX81070.1"/>
    </source>
</evidence>
<keyword evidence="3" id="KW-1185">Reference proteome</keyword>
<dbReference type="InterPro" id="IPR037401">
    <property type="entry name" value="SnoaL-like"/>
</dbReference>
<sequence length="130" mass="14258">MADAEDKIEHRRLMVLEQFLQAWNGRKVDGLMACMANDCAFNASGGPDAEGRRHVGRDAVRASYAALFEAFPQAAWTNGRHVVSGDTGVSSWRFVGTDRSGQTVEVDGCDIFAFSGDLIAQKDSYRKIRA</sequence>
<dbReference type="OrthoDB" id="9800684at2"/>
<dbReference type="Pfam" id="PF12680">
    <property type="entry name" value="SnoaL_2"/>
    <property type="match status" value="1"/>
</dbReference>
<accession>A0A444LLD9</accession>
<evidence type="ECO:0000259" key="1">
    <source>
        <dbReference type="Pfam" id="PF12680"/>
    </source>
</evidence>
<dbReference type="AlphaFoldDB" id="A0A444LLD9"/>
<dbReference type="Gene3D" id="3.10.450.50">
    <property type="match status" value="1"/>
</dbReference>
<evidence type="ECO:0000313" key="3">
    <source>
        <dbReference type="Proteomes" id="UP000287687"/>
    </source>
</evidence>
<proteinExistence type="predicted"/>
<dbReference type="Proteomes" id="UP000287687">
    <property type="component" value="Unassembled WGS sequence"/>
</dbReference>
<gene>
    <name evidence="2" type="ORF">EPK99_01690</name>
</gene>